<dbReference type="Pfam" id="PF16277">
    <property type="entry name" value="DUF4926"/>
    <property type="match status" value="1"/>
</dbReference>
<accession>A0A5D0MSP4</accession>
<organism evidence="1 2">
    <name type="scientific">Flexistipes sinusarabici</name>
    <dbReference type="NCBI Taxonomy" id="2352"/>
    <lineage>
        <taxon>Bacteria</taxon>
        <taxon>Pseudomonadati</taxon>
        <taxon>Deferribacterota</taxon>
        <taxon>Deferribacteres</taxon>
        <taxon>Deferribacterales</taxon>
        <taxon>Flexistipitaceae</taxon>
        <taxon>Flexistipes</taxon>
    </lineage>
</organism>
<dbReference type="AlphaFoldDB" id="A0A5D0MSP4"/>
<name>A0A5D0MSP4_FLESI</name>
<dbReference type="Proteomes" id="UP000323337">
    <property type="component" value="Unassembled WGS sequence"/>
</dbReference>
<evidence type="ECO:0000313" key="2">
    <source>
        <dbReference type="Proteomes" id="UP000323337"/>
    </source>
</evidence>
<evidence type="ECO:0000313" key="1">
    <source>
        <dbReference type="EMBL" id="TYB34239.1"/>
    </source>
</evidence>
<reference evidence="1 2" key="1">
    <citation type="submission" date="2019-08" db="EMBL/GenBank/DDBJ databases">
        <title>Genomic characterization of a novel candidate phylum (ARYD3) from a high temperature, high salinity tertiary oil reservoir in north central Oklahoma, USA.</title>
        <authorList>
            <person name="Youssef N.H."/>
            <person name="Yadav A."/>
            <person name="Elshahed M.S."/>
        </authorList>
    </citation>
    <scope>NUCLEOTIDE SEQUENCE [LARGE SCALE GENOMIC DNA]</scope>
    <source>
        <strain evidence="1">ARYD1</strain>
    </source>
</reference>
<sequence length="76" mass="8240">MIAELETVVVNKAVPEIGIVPGDIGVVVHIYRDKKAVEVEFVLGDDSTAGIATLSMEDIRPLKSREILHARELNSA</sequence>
<protein>
    <submittedName>
        <fullName evidence="1">DUF4926 domain-containing protein</fullName>
    </submittedName>
</protein>
<dbReference type="InterPro" id="IPR032568">
    <property type="entry name" value="DUF4926"/>
</dbReference>
<dbReference type="EMBL" id="VSIV01000065">
    <property type="protein sequence ID" value="TYB34239.1"/>
    <property type="molecule type" value="Genomic_DNA"/>
</dbReference>
<comment type="caution">
    <text evidence="1">The sequence shown here is derived from an EMBL/GenBank/DDBJ whole genome shotgun (WGS) entry which is preliminary data.</text>
</comment>
<gene>
    <name evidence="1" type="ORF">FXF49_02645</name>
</gene>
<dbReference type="RefSeq" id="WP_303700365.1">
    <property type="nucleotide sequence ID" value="NZ_VSIV01000065.1"/>
</dbReference>
<proteinExistence type="predicted"/>